<evidence type="ECO:0000313" key="1">
    <source>
        <dbReference type="EMBL" id="AZA14579.1"/>
    </source>
</evidence>
<proteinExistence type="predicted"/>
<sequence>MDADTVQPNAGLTIDCLPGIGHRTGMPHAHASGGVVVCHEHTSAAKITASTQVGNPYSLQAELTACREILPLRKDPCSTFQLLSANFSNRSGKHRGITAGSIQDGIPNTKKIDRVTGFIHGWNKKQTAPVLHDLADACGGGCVAGLFVLVAPLR</sequence>
<dbReference type="EMBL" id="CP033896">
    <property type="protein sequence ID" value="AZA14579.1"/>
    <property type="molecule type" value="Genomic_DNA"/>
</dbReference>
<keyword evidence="2" id="KW-1185">Reference proteome</keyword>
<dbReference type="AlphaFoldDB" id="A0A3G6J9J1"/>
<organism evidence="1 2">
    <name type="scientific">Corynebacterium choanae</name>
    <dbReference type="NCBI Taxonomy" id="1862358"/>
    <lineage>
        <taxon>Bacteria</taxon>
        <taxon>Bacillati</taxon>
        <taxon>Actinomycetota</taxon>
        <taxon>Actinomycetes</taxon>
        <taxon>Mycobacteriales</taxon>
        <taxon>Corynebacteriaceae</taxon>
        <taxon>Corynebacterium</taxon>
    </lineage>
</organism>
<dbReference type="Proteomes" id="UP000269019">
    <property type="component" value="Chromosome"/>
</dbReference>
<protein>
    <submittedName>
        <fullName evidence="1">Uncharacterized protein</fullName>
    </submittedName>
</protein>
<name>A0A3G6J9J1_9CORY</name>
<dbReference type="KEGG" id="ccho:CCHOA_11005"/>
<evidence type="ECO:0000313" key="2">
    <source>
        <dbReference type="Proteomes" id="UP000269019"/>
    </source>
</evidence>
<reference evidence="1 2" key="1">
    <citation type="submission" date="2018-11" db="EMBL/GenBank/DDBJ databases">
        <authorList>
            <person name="Kleinhagauer T."/>
            <person name="Glaeser S.P."/>
            <person name="Spergser J."/>
            <person name="Ruckert C."/>
            <person name="Kaempfer P."/>
            <person name="Busse H.-J."/>
        </authorList>
    </citation>
    <scope>NUCLEOTIDE SEQUENCE [LARGE SCALE GENOMIC DNA]</scope>
    <source>
        <strain evidence="1 2">200CH</strain>
    </source>
</reference>
<gene>
    <name evidence="1" type="ORF">CCHOA_11005</name>
</gene>
<accession>A0A3G6J9J1</accession>